<keyword evidence="2" id="KW-0812">Transmembrane</keyword>
<gene>
    <name evidence="4" type="ORF">CD934_12035</name>
    <name evidence="3" type="ORF">FHS33_006503</name>
</gene>
<dbReference type="KEGG" id="sast:CD934_12035"/>
<dbReference type="EMBL" id="JACJIE010000027">
    <property type="protein sequence ID" value="MBA8948030.1"/>
    <property type="molecule type" value="Genomic_DNA"/>
</dbReference>
<dbReference type="Proteomes" id="UP000530412">
    <property type="component" value="Unassembled WGS sequence"/>
</dbReference>
<proteinExistence type="predicted"/>
<accession>A0A514JPU1</accession>
<evidence type="ECO:0000256" key="1">
    <source>
        <dbReference type="SAM" id="MobiDB-lite"/>
    </source>
</evidence>
<evidence type="ECO:0000313" key="4">
    <source>
        <dbReference type="EMBL" id="QDI69350.1"/>
    </source>
</evidence>
<keyword evidence="2" id="KW-1133">Transmembrane helix</keyword>
<dbReference type="AlphaFoldDB" id="A0A514JPU1"/>
<evidence type="ECO:0000256" key="2">
    <source>
        <dbReference type="SAM" id="Phobius"/>
    </source>
</evidence>
<dbReference type="EMBL" id="CP022310">
    <property type="protein sequence ID" value="QDI69350.1"/>
    <property type="molecule type" value="Genomic_DNA"/>
</dbReference>
<reference evidence="4 5" key="1">
    <citation type="submission" date="2017-07" db="EMBL/GenBank/DDBJ databases">
        <title>The Complete Genome of Streptomyces asterosporus-ZSY.</title>
        <authorList>
            <person name="Zhang S."/>
        </authorList>
    </citation>
    <scope>NUCLEOTIDE SEQUENCE [LARGE SCALE GENOMIC DNA]</scope>
    <source>
        <strain evidence="4 5">DSM 41452</strain>
    </source>
</reference>
<evidence type="ECO:0000313" key="5">
    <source>
        <dbReference type="Proteomes" id="UP000316215"/>
    </source>
</evidence>
<protein>
    <submittedName>
        <fullName evidence="4">Uncharacterized protein</fullName>
    </submittedName>
</protein>
<dbReference type="RefSeq" id="WP_142193483.1">
    <property type="nucleotide sequence ID" value="NZ_BMSU01000011.1"/>
</dbReference>
<evidence type="ECO:0000313" key="6">
    <source>
        <dbReference type="Proteomes" id="UP000530412"/>
    </source>
</evidence>
<keyword evidence="2" id="KW-0472">Membrane</keyword>
<dbReference type="OrthoDB" id="4253710at2"/>
<name>A0A514JPU1_9ACTN</name>
<feature type="region of interest" description="Disordered" evidence="1">
    <location>
        <begin position="1"/>
        <end position="25"/>
    </location>
</feature>
<organism evidence="4 5">
    <name type="scientific">Streptomyces calvus</name>
    <dbReference type="NCBI Taxonomy" id="67282"/>
    <lineage>
        <taxon>Bacteria</taxon>
        <taxon>Bacillati</taxon>
        <taxon>Actinomycetota</taxon>
        <taxon>Actinomycetes</taxon>
        <taxon>Kitasatosporales</taxon>
        <taxon>Streptomycetaceae</taxon>
        <taxon>Streptomyces</taxon>
    </lineage>
</organism>
<dbReference type="Proteomes" id="UP000316215">
    <property type="component" value="Chromosome"/>
</dbReference>
<evidence type="ECO:0000313" key="3">
    <source>
        <dbReference type="EMBL" id="MBA8948030.1"/>
    </source>
</evidence>
<sequence length="82" mass="9314">MARMNREATVRRLLAQSPPPVPPELHAEAVRRGTRMLRRRELARRTMWLLLLVAAVVFVVWALTVRAWVEPPPGTAPPLTGR</sequence>
<keyword evidence="5" id="KW-1185">Reference proteome</keyword>
<reference evidence="3 6" key="2">
    <citation type="submission" date="2020-08" db="EMBL/GenBank/DDBJ databases">
        <title>Genomic Encyclopedia of Type Strains, Phase III (KMG-III): the genomes of soil and plant-associated and newly described type strains.</title>
        <authorList>
            <person name="Whitman W."/>
        </authorList>
    </citation>
    <scope>NUCLEOTIDE SEQUENCE [LARGE SCALE GENOMIC DNA]</scope>
    <source>
        <strain evidence="3 6">CECT 3271</strain>
    </source>
</reference>
<feature type="compositionally biased region" description="Basic and acidic residues" evidence="1">
    <location>
        <begin position="1"/>
        <end position="10"/>
    </location>
</feature>
<feature type="transmembrane region" description="Helical" evidence="2">
    <location>
        <begin position="48"/>
        <end position="69"/>
    </location>
</feature>